<feature type="signal peptide" evidence="2">
    <location>
        <begin position="1"/>
        <end position="22"/>
    </location>
</feature>
<sequence>MKQLRKHLKWSLLALIALILAACGGSPSAPSPDFGVSVSSPALTITQGQHGSAVVALTRLGGFGGPVDLALSSPPDGVTAAPVTVPGGASEATLIVAVEAQVPAGQLVLSVAASGGGLVRTLSVPLTVADASAPDTVAPTLLSTAPSNNATAVFVGADLVLTFSEPMNTSKTFAAVSPQAGGTTAHWLNGNTILKLSFLATVVGEPSNNFAASTAYSVKVQGQDEAGNALSGNTSFGFTTAATPQDTTPPTVIGTAPANAEQQVSPGTNQTFTAFFSEKMDASALTAITFVPNSGATNCVFADIDHTSVQCKPSSGLAANQAYIVTISPAAKDAAGNTLGSLIAVSFHTVPTPDTVQPSIFKALPGNGLKAVDPATVITVTFSEPMDRVVTQAAFSVLSPPLSANESLNFFWNAAGTTLSVKRSAPFAYGAAVVWIVNTGAKDLAGNPLESASGGLRGFTVIRKGTFKLYSDGLLDGQVDNKGSAQVGPVATSYYINSVGKLYSRGFLSFDLSKVPNLAAITSISSASLNVYQRDIYCSGDQYGLLGNVLAENVLYVSLTPVLSSVLLNTPPVSSGATNVLSTNGALGYKTMDATTQVAYDVANHAAVLDRSQWRLRFANDATTKGQNCGSVFWGDGTQAQAIRPYLDITYLYP</sequence>
<evidence type="ECO:0000313" key="4">
    <source>
        <dbReference type="EMBL" id="GGR03946.1"/>
    </source>
</evidence>
<dbReference type="Pfam" id="PF13205">
    <property type="entry name" value="Big_5"/>
    <property type="match status" value="3"/>
</dbReference>
<dbReference type="Gene3D" id="2.60.40.1220">
    <property type="match status" value="2"/>
</dbReference>
<name>A0A918C474_9DEIO</name>
<feature type="domain" description="SbsA Ig-like" evidence="3">
    <location>
        <begin position="135"/>
        <end position="240"/>
    </location>
</feature>
<feature type="domain" description="SbsA Ig-like" evidence="3">
    <location>
        <begin position="246"/>
        <end position="349"/>
    </location>
</feature>
<keyword evidence="5" id="KW-1185">Reference proteome</keyword>
<dbReference type="InterPro" id="IPR014755">
    <property type="entry name" value="Cu-Rt/internalin_Ig-like"/>
</dbReference>
<feature type="chain" id="PRO_5037321875" description="SbsA Ig-like domain-containing protein" evidence="2">
    <location>
        <begin position="23"/>
        <end position="654"/>
    </location>
</feature>
<dbReference type="InterPro" id="IPR032812">
    <property type="entry name" value="SbsA_Ig"/>
</dbReference>
<dbReference type="Proteomes" id="UP000603865">
    <property type="component" value="Unassembled WGS sequence"/>
</dbReference>
<evidence type="ECO:0000256" key="2">
    <source>
        <dbReference type="SAM" id="SignalP"/>
    </source>
</evidence>
<dbReference type="PROSITE" id="PS51257">
    <property type="entry name" value="PROKAR_LIPOPROTEIN"/>
    <property type="match status" value="1"/>
</dbReference>
<reference evidence="4" key="1">
    <citation type="journal article" date="2014" name="Int. J. Syst. Evol. Microbiol.">
        <title>Complete genome sequence of Corynebacterium casei LMG S-19264T (=DSM 44701T), isolated from a smear-ripened cheese.</title>
        <authorList>
            <consortium name="US DOE Joint Genome Institute (JGI-PGF)"/>
            <person name="Walter F."/>
            <person name="Albersmeier A."/>
            <person name="Kalinowski J."/>
            <person name="Ruckert C."/>
        </authorList>
    </citation>
    <scope>NUCLEOTIDE SEQUENCE</scope>
    <source>
        <strain evidence="4">JCM 31311</strain>
    </source>
</reference>
<dbReference type="RefSeq" id="WP_189089168.1">
    <property type="nucleotide sequence ID" value="NZ_BMQL01000006.1"/>
</dbReference>
<accession>A0A918C474</accession>
<reference evidence="4" key="2">
    <citation type="submission" date="2020-09" db="EMBL/GenBank/DDBJ databases">
        <authorList>
            <person name="Sun Q."/>
            <person name="Ohkuma M."/>
        </authorList>
    </citation>
    <scope>NUCLEOTIDE SEQUENCE</scope>
    <source>
        <strain evidence="4">JCM 31311</strain>
    </source>
</reference>
<dbReference type="Gene3D" id="2.60.40.3710">
    <property type="match status" value="1"/>
</dbReference>
<comment type="caution">
    <text evidence="4">The sequence shown here is derived from an EMBL/GenBank/DDBJ whole genome shotgun (WGS) entry which is preliminary data.</text>
</comment>
<evidence type="ECO:0000313" key="5">
    <source>
        <dbReference type="Proteomes" id="UP000603865"/>
    </source>
</evidence>
<evidence type="ECO:0000259" key="3">
    <source>
        <dbReference type="Pfam" id="PF13205"/>
    </source>
</evidence>
<organism evidence="4 5">
    <name type="scientific">Deinococcus ruber</name>
    <dbReference type="NCBI Taxonomy" id="1848197"/>
    <lineage>
        <taxon>Bacteria</taxon>
        <taxon>Thermotogati</taxon>
        <taxon>Deinococcota</taxon>
        <taxon>Deinococci</taxon>
        <taxon>Deinococcales</taxon>
        <taxon>Deinococcaceae</taxon>
        <taxon>Deinococcus</taxon>
    </lineage>
</organism>
<proteinExistence type="predicted"/>
<gene>
    <name evidence="4" type="ORF">GCM10008957_16130</name>
</gene>
<dbReference type="AlphaFoldDB" id="A0A918C474"/>
<evidence type="ECO:0000256" key="1">
    <source>
        <dbReference type="ARBA" id="ARBA00022729"/>
    </source>
</evidence>
<keyword evidence="1 2" id="KW-0732">Signal</keyword>
<dbReference type="EMBL" id="BMQL01000006">
    <property type="protein sequence ID" value="GGR03946.1"/>
    <property type="molecule type" value="Genomic_DNA"/>
</dbReference>
<feature type="domain" description="SbsA Ig-like" evidence="3">
    <location>
        <begin position="354"/>
        <end position="452"/>
    </location>
</feature>
<protein>
    <recommendedName>
        <fullName evidence="3">SbsA Ig-like domain-containing protein</fullName>
    </recommendedName>
</protein>